<keyword evidence="3" id="KW-1185">Reference proteome</keyword>
<comment type="caution">
    <text evidence="2">The sequence shown here is derived from an EMBL/GenBank/DDBJ whole genome shotgun (WGS) entry which is preliminary data.</text>
</comment>
<reference evidence="2" key="2">
    <citation type="submission" date="2020-11" db="EMBL/GenBank/DDBJ databases">
        <authorList>
            <person name="McCartney M.A."/>
            <person name="Auch B."/>
            <person name="Kono T."/>
            <person name="Mallez S."/>
            <person name="Becker A."/>
            <person name="Gohl D.M."/>
            <person name="Silverstein K.A.T."/>
            <person name="Koren S."/>
            <person name="Bechman K.B."/>
            <person name="Herman A."/>
            <person name="Abrahante J.E."/>
            <person name="Garbe J."/>
        </authorList>
    </citation>
    <scope>NUCLEOTIDE SEQUENCE</scope>
    <source>
        <strain evidence="2">Duluth1</strain>
        <tissue evidence="2">Whole animal</tissue>
    </source>
</reference>
<dbReference type="AlphaFoldDB" id="A0A9D3Y4J2"/>
<gene>
    <name evidence="2" type="ORF">DPMN_192312</name>
</gene>
<feature type="region of interest" description="Disordered" evidence="1">
    <location>
        <begin position="27"/>
        <end position="57"/>
    </location>
</feature>
<evidence type="ECO:0000313" key="2">
    <source>
        <dbReference type="EMBL" id="KAH3691781.1"/>
    </source>
</evidence>
<protein>
    <submittedName>
        <fullName evidence="2">Uncharacterized protein</fullName>
    </submittedName>
</protein>
<dbReference type="EMBL" id="JAIWYP010000030">
    <property type="protein sequence ID" value="KAH3691781.1"/>
    <property type="molecule type" value="Genomic_DNA"/>
</dbReference>
<accession>A0A9D3Y4J2</accession>
<sequence length="57" mass="6267">MKMKHTSNQIVLDASALGNFKPLETVMPHSQKIRSQADASDLKPSGRMDTSEPSVVR</sequence>
<name>A0A9D3Y4J2_DREPO</name>
<reference evidence="2" key="1">
    <citation type="journal article" date="2019" name="bioRxiv">
        <title>The Genome of the Zebra Mussel, Dreissena polymorpha: A Resource for Invasive Species Research.</title>
        <authorList>
            <person name="McCartney M.A."/>
            <person name="Auch B."/>
            <person name="Kono T."/>
            <person name="Mallez S."/>
            <person name="Zhang Y."/>
            <person name="Obille A."/>
            <person name="Becker A."/>
            <person name="Abrahante J.E."/>
            <person name="Garbe J."/>
            <person name="Badalamenti J.P."/>
            <person name="Herman A."/>
            <person name="Mangelson H."/>
            <person name="Liachko I."/>
            <person name="Sullivan S."/>
            <person name="Sone E.D."/>
            <person name="Koren S."/>
            <person name="Silverstein K.A.T."/>
            <person name="Beckman K.B."/>
            <person name="Gohl D.M."/>
        </authorList>
    </citation>
    <scope>NUCLEOTIDE SEQUENCE</scope>
    <source>
        <strain evidence="2">Duluth1</strain>
        <tissue evidence="2">Whole animal</tissue>
    </source>
</reference>
<organism evidence="2 3">
    <name type="scientific">Dreissena polymorpha</name>
    <name type="common">Zebra mussel</name>
    <name type="synonym">Mytilus polymorpha</name>
    <dbReference type="NCBI Taxonomy" id="45954"/>
    <lineage>
        <taxon>Eukaryota</taxon>
        <taxon>Metazoa</taxon>
        <taxon>Spiralia</taxon>
        <taxon>Lophotrochozoa</taxon>
        <taxon>Mollusca</taxon>
        <taxon>Bivalvia</taxon>
        <taxon>Autobranchia</taxon>
        <taxon>Heteroconchia</taxon>
        <taxon>Euheterodonta</taxon>
        <taxon>Imparidentia</taxon>
        <taxon>Neoheterodontei</taxon>
        <taxon>Myida</taxon>
        <taxon>Dreissenoidea</taxon>
        <taxon>Dreissenidae</taxon>
        <taxon>Dreissena</taxon>
    </lineage>
</organism>
<feature type="compositionally biased region" description="Basic and acidic residues" evidence="1">
    <location>
        <begin position="40"/>
        <end position="50"/>
    </location>
</feature>
<proteinExistence type="predicted"/>
<evidence type="ECO:0000313" key="3">
    <source>
        <dbReference type="Proteomes" id="UP000828390"/>
    </source>
</evidence>
<evidence type="ECO:0000256" key="1">
    <source>
        <dbReference type="SAM" id="MobiDB-lite"/>
    </source>
</evidence>
<dbReference type="Proteomes" id="UP000828390">
    <property type="component" value="Unassembled WGS sequence"/>
</dbReference>